<dbReference type="Proteomes" id="UP000036061">
    <property type="component" value="Chromosome"/>
</dbReference>
<dbReference type="EMBL" id="CP030117">
    <property type="protein sequence ID" value="AWX58410.1"/>
    <property type="molecule type" value="Genomic_DNA"/>
</dbReference>
<gene>
    <name evidence="1" type="ORF">AB432_026700</name>
</gene>
<name>A0A2Z4MPE8_BREBE</name>
<dbReference type="AlphaFoldDB" id="A0A2Z4MPE8"/>
<dbReference type="Gene3D" id="1.25.40.10">
    <property type="entry name" value="Tetratricopeptide repeat domain"/>
    <property type="match status" value="1"/>
</dbReference>
<accession>A0A2Z4MPE8</accession>
<proteinExistence type="predicted"/>
<evidence type="ECO:0000313" key="2">
    <source>
        <dbReference type="Proteomes" id="UP000036061"/>
    </source>
</evidence>
<reference evidence="1 2" key="1">
    <citation type="journal article" date="2015" name="Genome Announc.">
        <title>Draft Genome Sequence of Brevibacillus brevis DZQ7, a Plant Growth-Promoting Rhizobacterium with Broad-Spectrum Antimicrobial Activity.</title>
        <authorList>
            <person name="Hou Q."/>
            <person name="Wang C."/>
            <person name="Hou X."/>
            <person name="Xia Z."/>
            <person name="Ye J."/>
            <person name="Liu K."/>
            <person name="Liu H."/>
            <person name="Wang J."/>
            <person name="Guo H."/>
            <person name="Yu X."/>
            <person name="Yang Y."/>
            <person name="Du B."/>
            <person name="Ding Y."/>
        </authorList>
    </citation>
    <scope>NUCLEOTIDE SEQUENCE [LARGE SCALE GENOMIC DNA]</scope>
    <source>
        <strain evidence="1 2">DZQ7</strain>
    </source>
</reference>
<dbReference type="InterPro" id="IPR011990">
    <property type="entry name" value="TPR-like_helical_dom_sf"/>
</dbReference>
<dbReference type="SUPFAM" id="SSF89372">
    <property type="entry name" value="Fucose-specific lectin"/>
    <property type="match status" value="1"/>
</dbReference>
<evidence type="ECO:0008006" key="3">
    <source>
        <dbReference type="Google" id="ProtNLM"/>
    </source>
</evidence>
<evidence type="ECO:0000313" key="1">
    <source>
        <dbReference type="EMBL" id="AWX58410.1"/>
    </source>
</evidence>
<sequence length="260" mass="29586">MGETNMKQIGTQHCSVIKSLIPPTAELVVMPKPHDQPAVIVADFDGDNHQEIACVYRNQGQMYVMIAKQDENRWHPIGNFKGQGYTVSELLAAHIVDPQMNSLLIGWQIGGAWSNIDILQWSANGFMHMLHQETRASRVEVEDMPGVNGMDGNAELALWLHDSGKAFQVEVYRWDAGSLVIADDVYPYYFQKMVAYYESVLEESDSARYWYYLGDAQRKAGMHVQAFQSIEQALQFPNPYPSREALLRWKKELDAAKRKS</sequence>
<protein>
    <recommendedName>
        <fullName evidence="3">Tetratricopeptide repeat protein</fullName>
    </recommendedName>
</protein>
<organism evidence="1 2">
    <name type="scientific">Brevibacillus brevis</name>
    <name type="common">Bacillus brevis</name>
    <dbReference type="NCBI Taxonomy" id="1393"/>
    <lineage>
        <taxon>Bacteria</taxon>
        <taxon>Bacillati</taxon>
        <taxon>Bacillota</taxon>
        <taxon>Bacilli</taxon>
        <taxon>Bacillales</taxon>
        <taxon>Paenibacillaceae</taxon>
        <taxon>Brevibacillus</taxon>
    </lineage>
</organism>